<proteinExistence type="predicted"/>
<accession>A0A1L9U983</accession>
<dbReference type="Proteomes" id="UP000184499">
    <property type="component" value="Unassembled WGS sequence"/>
</dbReference>
<dbReference type="RefSeq" id="XP_067475496.1">
    <property type="nucleotide sequence ID" value="XM_067625805.1"/>
</dbReference>
<organism evidence="2 3">
    <name type="scientific">Aspergillus brasiliensis (strain CBS 101740 / IMI 381727 / IBT 21946)</name>
    <dbReference type="NCBI Taxonomy" id="767769"/>
    <lineage>
        <taxon>Eukaryota</taxon>
        <taxon>Fungi</taxon>
        <taxon>Dikarya</taxon>
        <taxon>Ascomycota</taxon>
        <taxon>Pezizomycotina</taxon>
        <taxon>Eurotiomycetes</taxon>
        <taxon>Eurotiomycetidae</taxon>
        <taxon>Eurotiales</taxon>
        <taxon>Aspergillaceae</taxon>
        <taxon>Aspergillus</taxon>
        <taxon>Aspergillus subgen. Circumdati</taxon>
    </lineage>
</organism>
<protein>
    <submittedName>
        <fullName evidence="2">Uncharacterized protein</fullName>
    </submittedName>
</protein>
<dbReference type="GeneID" id="93578293"/>
<name>A0A1L9U983_ASPBC</name>
<gene>
    <name evidence="2" type="ORF">ASPBRDRAFT_47185</name>
</gene>
<keyword evidence="3" id="KW-1185">Reference proteome</keyword>
<dbReference type="AlphaFoldDB" id="A0A1L9U983"/>
<feature type="region of interest" description="Disordered" evidence="1">
    <location>
        <begin position="38"/>
        <end position="70"/>
    </location>
</feature>
<dbReference type="EMBL" id="KV878691">
    <property type="protein sequence ID" value="OJJ68247.1"/>
    <property type="molecule type" value="Genomic_DNA"/>
</dbReference>
<evidence type="ECO:0000256" key="1">
    <source>
        <dbReference type="SAM" id="MobiDB-lite"/>
    </source>
</evidence>
<reference evidence="3" key="1">
    <citation type="journal article" date="2017" name="Genome Biol.">
        <title>Comparative genomics reveals high biological diversity and specific adaptations in the industrially and medically important fungal genus Aspergillus.</title>
        <authorList>
            <person name="de Vries R.P."/>
            <person name="Riley R."/>
            <person name="Wiebenga A."/>
            <person name="Aguilar-Osorio G."/>
            <person name="Amillis S."/>
            <person name="Uchima C.A."/>
            <person name="Anderluh G."/>
            <person name="Asadollahi M."/>
            <person name="Askin M."/>
            <person name="Barry K."/>
            <person name="Battaglia E."/>
            <person name="Bayram O."/>
            <person name="Benocci T."/>
            <person name="Braus-Stromeyer S.A."/>
            <person name="Caldana C."/>
            <person name="Canovas D."/>
            <person name="Cerqueira G.C."/>
            <person name="Chen F."/>
            <person name="Chen W."/>
            <person name="Choi C."/>
            <person name="Clum A."/>
            <person name="Dos Santos R.A."/>
            <person name="Damasio A.R."/>
            <person name="Diallinas G."/>
            <person name="Emri T."/>
            <person name="Fekete E."/>
            <person name="Flipphi M."/>
            <person name="Freyberg S."/>
            <person name="Gallo A."/>
            <person name="Gournas C."/>
            <person name="Habgood R."/>
            <person name="Hainaut M."/>
            <person name="Harispe M.L."/>
            <person name="Henrissat B."/>
            <person name="Hilden K.S."/>
            <person name="Hope R."/>
            <person name="Hossain A."/>
            <person name="Karabika E."/>
            <person name="Karaffa L."/>
            <person name="Karanyi Z."/>
            <person name="Krasevec N."/>
            <person name="Kuo A."/>
            <person name="Kusch H."/>
            <person name="LaButti K."/>
            <person name="Lagendijk E.L."/>
            <person name="Lapidus A."/>
            <person name="Levasseur A."/>
            <person name="Lindquist E."/>
            <person name="Lipzen A."/>
            <person name="Logrieco A.F."/>
            <person name="MacCabe A."/>
            <person name="Maekelae M.R."/>
            <person name="Malavazi I."/>
            <person name="Melin P."/>
            <person name="Meyer V."/>
            <person name="Mielnichuk N."/>
            <person name="Miskei M."/>
            <person name="Molnar A.P."/>
            <person name="Mule G."/>
            <person name="Ngan C.Y."/>
            <person name="Orejas M."/>
            <person name="Orosz E."/>
            <person name="Ouedraogo J.P."/>
            <person name="Overkamp K.M."/>
            <person name="Park H.-S."/>
            <person name="Perrone G."/>
            <person name="Piumi F."/>
            <person name="Punt P.J."/>
            <person name="Ram A.F."/>
            <person name="Ramon A."/>
            <person name="Rauscher S."/>
            <person name="Record E."/>
            <person name="Riano-Pachon D.M."/>
            <person name="Robert V."/>
            <person name="Roehrig J."/>
            <person name="Ruller R."/>
            <person name="Salamov A."/>
            <person name="Salih N.S."/>
            <person name="Samson R.A."/>
            <person name="Sandor E."/>
            <person name="Sanguinetti M."/>
            <person name="Schuetze T."/>
            <person name="Sepcic K."/>
            <person name="Shelest E."/>
            <person name="Sherlock G."/>
            <person name="Sophianopoulou V."/>
            <person name="Squina F.M."/>
            <person name="Sun H."/>
            <person name="Susca A."/>
            <person name="Todd R.B."/>
            <person name="Tsang A."/>
            <person name="Unkles S.E."/>
            <person name="van de Wiele N."/>
            <person name="van Rossen-Uffink D."/>
            <person name="Oliveira J.V."/>
            <person name="Vesth T.C."/>
            <person name="Visser J."/>
            <person name="Yu J.-H."/>
            <person name="Zhou M."/>
            <person name="Andersen M.R."/>
            <person name="Archer D.B."/>
            <person name="Baker S.E."/>
            <person name="Benoit I."/>
            <person name="Brakhage A.A."/>
            <person name="Braus G.H."/>
            <person name="Fischer R."/>
            <person name="Frisvad J.C."/>
            <person name="Goldman G.H."/>
            <person name="Houbraken J."/>
            <person name="Oakley B."/>
            <person name="Pocsi I."/>
            <person name="Scazzocchio C."/>
            <person name="Seiboth B."/>
            <person name="vanKuyk P.A."/>
            <person name="Wortman J."/>
            <person name="Dyer P.S."/>
            <person name="Grigoriev I.V."/>
        </authorList>
    </citation>
    <scope>NUCLEOTIDE SEQUENCE [LARGE SCALE GENOMIC DNA]</scope>
    <source>
        <strain evidence="3">CBS 101740 / IMI 381727 / IBT 21946</strain>
    </source>
</reference>
<dbReference type="VEuPathDB" id="FungiDB:ASPBRDRAFT_47185"/>
<evidence type="ECO:0000313" key="3">
    <source>
        <dbReference type="Proteomes" id="UP000184499"/>
    </source>
</evidence>
<evidence type="ECO:0000313" key="2">
    <source>
        <dbReference type="EMBL" id="OJJ68247.1"/>
    </source>
</evidence>
<sequence length="184" mass="20150">MTPTSPAAWFPEISPQEAISRACQCSVHLRFSLAKPPPESIALASRRPPSVSSKRKLSEPRGQEYRSVPLSLSGPGLACHEEARSPDCPPQPSRSVPPQSQHVVGSFFSLELAKRSGMSSGDKLVATSRMPTWDVSLVDLVPCVIHWLLFPRIPRMITFVVVKFVPGLVWSYLTMNSSLPTGCQ</sequence>